<reference evidence="2 3" key="2">
    <citation type="journal article" date="2022" name="Mar. Drugs">
        <title>Bioassay-Guided Fractionation Leads to the Detection of Cholic Acid Generated by the Rare Thalassomonas sp.</title>
        <authorList>
            <person name="Pheiffer F."/>
            <person name="Schneider Y.K."/>
            <person name="Hansen E.H."/>
            <person name="Andersen J.H."/>
            <person name="Isaksson J."/>
            <person name="Busche T."/>
            <person name="R C."/>
            <person name="Kalinowski J."/>
            <person name="Zyl L.V."/>
            <person name="Trindade M."/>
        </authorList>
    </citation>
    <scope>NUCLEOTIDE SEQUENCE [LARGE SCALE GENOMIC DNA]</scope>
    <source>
        <strain evidence="2 3">XOM25</strain>
    </source>
</reference>
<organism evidence="2 3">
    <name type="scientific">Thalassomonas viridans</name>
    <dbReference type="NCBI Taxonomy" id="137584"/>
    <lineage>
        <taxon>Bacteria</taxon>
        <taxon>Pseudomonadati</taxon>
        <taxon>Pseudomonadota</taxon>
        <taxon>Gammaproteobacteria</taxon>
        <taxon>Alteromonadales</taxon>
        <taxon>Colwelliaceae</taxon>
        <taxon>Thalassomonas</taxon>
    </lineage>
</organism>
<dbReference type="KEGG" id="tvd:SG34_024495"/>
<evidence type="ECO:0000313" key="2">
    <source>
        <dbReference type="EMBL" id="WDE04459.1"/>
    </source>
</evidence>
<feature type="transmembrane region" description="Helical" evidence="1">
    <location>
        <begin position="43"/>
        <end position="69"/>
    </location>
</feature>
<keyword evidence="1" id="KW-0472">Membrane</keyword>
<feature type="transmembrane region" description="Helical" evidence="1">
    <location>
        <begin position="123"/>
        <end position="140"/>
    </location>
</feature>
<dbReference type="Proteomes" id="UP000032352">
    <property type="component" value="Chromosome"/>
</dbReference>
<dbReference type="EMBL" id="CP059733">
    <property type="protein sequence ID" value="WDE04459.1"/>
    <property type="molecule type" value="Genomic_DNA"/>
</dbReference>
<reference evidence="2 3" key="1">
    <citation type="journal article" date="2015" name="Genome Announc.">
        <title>Draft Genome Sequences of Marine Isolates of Thalassomonas viridans and Thalassomonas actiniarum.</title>
        <authorList>
            <person name="Olonade I."/>
            <person name="van Zyl L.J."/>
            <person name="Trindade M."/>
        </authorList>
    </citation>
    <scope>NUCLEOTIDE SEQUENCE [LARGE SCALE GENOMIC DNA]</scope>
    <source>
        <strain evidence="2 3">XOM25</strain>
    </source>
</reference>
<accession>A0AAE9Z1T7</accession>
<feature type="transmembrane region" description="Helical" evidence="1">
    <location>
        <begin position="12"/>
        <end position="37"/>
    </location>
</feature>
<keyword evidence="1" id="KW-0812">Transmembrane</keyword>
<sequence length="144" mass="16212">MKLTKNDARLAWPISLIGLPSLCIILVSVFGLSGSIYSNKYLYVLSISGSLLLVVFAIFNMIFSFITLSKVWVTLAVKEKIKYSVICLFTNALSGFVMVKFWTESGVNVFSFADNKKLDTLSFVFYFFTSVSILIPIFIANRQF</sequence>
<evidence type="ECO:0000256" key="1">
    <source>
        <dbReference type="SAM" id="Phobius"/>
    </source>
</evidence>
<protein>
    <submittedName>
        <fullName evidence="2">Uncharacterized protein</fullName>
    </submittedName>
</protein>
<keyword evidence="1" id="KW-1133">Transmembrane helix</keyword>
<keyword evidence="3" id="KW-1185">Reference proteome</keyword>
<evidence type="ECO:0000313" key="3">
    <source>
        <dbReference type="Proteomes" id="UP000032352"/>
    </source>
</evidence>
<proteinExistence type="predicted"/>
<dbReference type="RefSeq" id="WP_274038413.1">
    <property type="nucleotide sequence ID" value="NZ_CP059733.1"/>
</dbReference>
<name>A0AAE9Z1T7_9GAMM</name>
<dbReference type="AlphaFoldDB" id="A0AAE9Z1T7"/>
<feature type="transmembrane region" description="Helical" evidence="1">
    <location>
        <begin position="81"/>
        <end position="103"/>
    </location>
</feature>
<gene>
    <name evidence="2" type="ORF">SG34_024495</name>
</gene>